<sequence length="237" mass="26407">MVTAAHGQPPPRDQSSRNEQNRKGRTEPIDSRQTRELDGHIVESAIVFCFMPLVRVHLRRCLFQNRLAVREERFCSGDRELDVAAGRPPARRTDDLQRSRVILDCRRPGIACIGNLARKLMSSSGRSIVETNYNELFSSKYGSEFNNCHKVNTGIDASADSAGAPSYCTTHETAAVNWNATTVGLTAPPARRLGCGWESLMKNVTLGNVTMSHRTREARRMPCVSLPLNYDRSAALY</sequence>
<protein>
    <submittedName>
        <fullName evidence="2">Uncharacterized protein</fullName>
    </submittedName>
</protein>
<accession>A0A4C2A0N8</accession>
<evidence type="ECO:0000256" key="1">
    <source>
        <dbReference type="SAM" id="MobiDB-lite"/>
    </source>
</evidence>
<name>A0A4C2A0N8_EUMVA</name>
<feature type="region of interest" description="Disordered" evidence="1">
    <location>
        <begin position="1"/>
        <end position="35"/>
    </location>
</feature>
<gene>
    <name evidence="2" type="ORF">EVAR_99633_1</name>
</gene>
<dbReference type="Proteomes" id="UP000299102">
    <property type="component" value="Unassembled WGS sequence"/>
</dbReference>
<evidence type="ECO:0000313" key="2">
    <source>
        <dbReference type="EMBL" id="GBP92457.1"/>
    </source>
</evidence>
<dbReference type="EMBL" id="BGZK01002275">
    <property type="protein sequence ID" value="GBP92457.1"/>
    <property type="molecule type" value="Genomic_DNA"/>
</dbReference>
<feature type="compositionally biased region" description="Basic and acidic residues" evidence="1">
    <location>
        <begin position="14"/>
        <end position="35"/>
    </location>
</feature>
<proteinExistence type="predicted"/>
<dbReference type="AlphaFoldDB" id="A0A4C2A0N8"/>
<keyword evidence="3" id="KW-1185">Reference proteome</keyword>
<reference evidence="2 3" key="1">
    <citation type="journal article" date="2019" name="Commun. Biol.">
        <title>The bagworm genome reveals a unique fibroin gene that provides high tensile strength.</title>
        <authorList>
            <person name="Kono N."/>
            <person name="Nakamura H."/>
            <person name="Ohtoshi R."/>
            <person name="Tomita M."/>
            <person name="Numata K."/>
            <person name="Arakawa K."/>
        </authorList>
    </citation>
    <scope>NUCLEOTIDE SEQUENCE [LARGE SCALE GENOMIC DNA]</scope>
</reference>
<organism evidence="2 3">
    <name type="scientific">Eumeta variegata</name>
    <name type="common">Bagworm moth</name>
    <name type="synonym">Eumeta japonica</name>
    <dbReference type="NCBI Taxonomy" id="151549"/>
    <lineage>
        <taxon>Eukaryota</taxon>
        <taxon>Metazoa</taxon>
        <taxon>Ecdysozoa</taxon>
        <taxon>Arthropoda</taxon>
        <taxon>Hexapoda</taxon>
        <taxon>Insecta</taxon>
        <taxon>Pterygota</taxon>
        <taxon>Neoptera</taxon>
        <taxon>Endopterygota</taxon>
        <taxon>Lepidoptera</taxon>
        <taxon>Glossata</taxon>
        <taxon>Ditrysia</taxon>
        <taxon>Tineoidea</taxon>
        <taxon>Psychidae</taxon>
        <taxon>Oiketicinae</taxon>
        <taxon>Eumeta</taxon>
    </lineage>
</organism>
<comment type="caution">
    <text evidence="2">The sequence shown here is derived from an EMBL/GenBank/DDBJ whole genome shotgun (WGS) entry which is preliminary data.</text>
</comment>
<evidence type="ECO:0000313" key="3">
    <source>
        <dbReference type="Proteomes" id="UP000299102"/>
    </source>
</evidence>